<dbReference type="EMBL" id="WKFB01000236">
    <property type="protein sequence ID" value="KAF6730464.1"/>
    <property type="molecule type" value="Genomic_DNA"/>
</dbReference>
<gene>
    <name evidence="1" type="ORF">FQA47_011838</name>
</gene>
<organism evidence="1 2">
    <name type="scientific">Oryzias melastigma</name>
    <name type="common">Marine medaka</name>
    <dbReference type="NCBI Taxonomy" id="30732"/>
    <lineage>
        <taxon>Eukaryota</taxon>
        <taxon>Metazoa</taxon>
        <taxon>Chordata</taxon>
        <taxon>Craniata</taxon>
        <taxon>Vertebrata</taxon>
        <taxon>Euteleostomi</taxon>
        <taxon>Actinopterygii</taxon>
        <taxon>Neopterygii</taxon>
        <taxon>Teleostei</taxon>
        <taxon>Neoteleostei</taxon>
        <taxon>Acanthomorphata</taxon>
        <taxon>Ovalentaria</taxon>
        <taxon>Atherinomorphae</taxon>
        <taxon>Beloniformes</taxon>
        <taxon>Adrianichthyidae</taxon>
        <taxon>Oryziinae</taxon>
        <taxon>Oryzias</taxon>
    </lineage>
</organism>
<name>A0A834CMI7_ORYME</name>
<evidence type="ECO:0000313" key="2">
    <source>
        <dbReference type="Proteomes" id="UP000646548"/>
    </source>
</evidence>
<protein>
    <submittedName>
        <fullName evidence="1">Uncharacterized protein</fullName>
    </submittedName>
</protein>
<accession>A0A834CMI7</accession>
<reference evidence="1" key="1">
    <citation type="journal article" name="BMC Genomics">
        <title>Long-read sequencing and de novo genome assembly of marine medaka (Oryzias melastigma).</title>
        <authorList>
            <person name="Liang P."/>
            <person name="Saqib H.S.A."/>
            <person name="Ni X."/>
            <person name="Shen Y."/>
        </authorList>
    </citation>
    <scope>NUCLEOTIDE SEQUENCE</scope>
    <source>
        <strain evidence="1">Bigg-433</strain>
    </source>
</reference>
<proteinExistence type="predicted"/>
<dbReference type="AlphaFoldDB" id="A0A834CMI7"/>
<evidence type="ECO:0000313" key="1">
    <source>
        <dbReference type="EMBL" id="KAF6730464.1"/>
    </source>
</evidence>
<dbReference type="Proteomes" id="UP000646548">
    <property type="component" value="Unassembled WGS sequence"/>
</dbReference>
<sequence length="119" mass="13493">MKIYLLMNNVFQNLTGSHNSSKGRDPCPSAKPHRILVSIYNNTQQVLCLKSGKKLSDLKKPVENMEQLIIQNCGRIVRKKGKKASCSSAQRIQGRKGRKWLIKIIKALITCWEKLQSVS</sequence>
<comment type="caution">
    <text evidence="1">The sequence shown here is derived from an EMBL/GenBank/DDBJ whole genome shotgun (WGS) entry which is preliminary data.</text>
</comment>